<dbReference type="EMBL" id="AP021888">
    <property type="protein sequence ID" value="BBP42461.1"/>
    <property type="molecule type" value="Genomic_DNA"/>
</dbReference>
<dbReference type="FunFam" id="3.30.70.270:FF:000001">
    <property type="entry name" value="Diguanylate cyclase domain protein"/>
    <property type="match status" value="1"/>
</dbReference>
<comment type="cofactor">
    <cofactor evidence="1">
        <name>Mg(2+)</name>
        <dbReference type="ChEBI" id="CHEBI:18420"/>
    </cofactor>
</comment>
<dbReference type="PROSITE" id="PS50883">
    <property type="entry name" value="EAL"/>
    <property type="match status" value="1"/>
</dbReference>
<evidence type="ECO:0000256" key="2">
    <source>
        <dbReference type="SAM" id="Coils"/>
    </source>
</evidence>
<evidence type="ECO:0000259" key="4">
    <source>
        <dbReference type="PROSITE" id="PS50887"/>
    </source>
</evidence>
<dbReference type="CDD" id="cd01948">
    <property type="entry name" value="EAL"/>
    <property type="match status" value="1"/>
</dbReference>
<dbReference type="Pfam" id="PF00990">
    <property type="entry name" value="GGDEF"/>
    <property type="match status" value="1"/>
</dbReference>
<accession>A0A6F8PK30</accession>
<feature type="coiled-coil region" evidence="2">
    <location>
        <begin position="128"/>
        <end position="162"/>
    </location>
</feature>
<dbReference type="CDD" id="cd01949">
    <property type="entry name" value="GGDEF"/>
    <property type="match status" value="1"/>
</dbReference>
<dbReference type="SMART" id="SM00052">
    <property type="entry name" value="EAL"/>
    <property type="match status" value="1"/>
</dbReference>
<dbReference type="InterPro" id="IPR001633">
    <property type="entry name" value="EAL_dom"/>
</dbReference>
<dbReference type="Gene3D" id="3.20.20.450">
    <property type="entry name" value="EAL domain"/>
    <property type="match status" value="1"/>
</dbReference>
<dbReference type="GO" id="GO:0003824">
    <property type="term" value="F:catalytic activity"/>
    <property type="evidence" value="ECO:0007669"/>
    <property type="project" value="UniProtKB-ARBA"/>
</dbReference>
<reference evidence="6" key="1">
    <citation type="submission" date="2019-11" db="EMBL/GenBank/DDBJ databases">
        <title>Isolation and characterization of two novel species in the genus Thiomicrorhabdus.</title>
        <authorList>
            <person name="Mochizuki J."/>
            <person name="Kojima H."/>
            <person name="Fukui M."/>
        </authorList>
    </citation>
    <scope>NUCLEOTIDE SEQUENCE [LARGE SCALE GENOMIC DNA]</scope>
    <source>
        <strain evidence="6">AkT22</strain>
    </source>
</reference>
<dbReference type="InterPro" id="IPR035919">
    <property type="entry name" value="EAL_sf"/>
</dbReference>
<dbReference type="Gene3D" id="3.30.450.20">
    <property type="entry name" value="PAS domain"/>
    <property type="match status" value="1"/>
</dbReference>
<feature type="domain" description="GGDEF" evidence="4">
    <location>
        <begin position="197"/>
        <end position="330"/>
    </location>
</feature>
<evidence type="ECO:0000313" key="6">
    <source>
        <dbReference type="Proteomes" id="UP000501466"/>
    </source>
</evidence>
<dbReference type="InterPro" id="IPR052155">
    <property type="entry name" value="Biofilm_reg_signaling"/>
</dbReference>
<proteinExistence type="predicted"/>
<dbReference type="InterPro" id="IPR029787">
    <property type="entry name" value="Nucleotide_cyclase"/>
</dbReference>
<keyword evidence="6" id="KW-1185">Reference proteome</keyword>
<dbReference type="Proteomes" id="UP000501466">
    <property type="component" value="Chromosome"/>
</dbReference>
<dbReference type="InterPro" id="IPR043128">
    <property type="entry name" value="Rev_trsase/Diguanyl_cyclase"/>
</dbReference>
<dbReference type="Gene3D" id="3.30.70.270">
    <property type="match status" value="1"/>
</dbReference>
<dbReference type="PROSITE" id="PS50887">
    <property type="entry name" value="GGDEF"/>
    <property type="match status" value="1"/>
</dbReference>
<dbReference type="SMART" id="SM00267">
    <property type="entry name" value="GGDEF"/>
    <property type="match status" value="1"/>
</dbReference>
<dbReference type="SUPFAM" id="SSF55073">
    <property type="entry name" value="Nucleotide cyclase"/>
    <property type="match status" value="1"/>
</dbReference>
<name>A0A6F8PK30_9GAMM</name>
<protein>
    <recommendedName>
        <fullName evidence="7">GGDEF-domain containing protein</fullName>
    </recommendedName>
</protein>
<dbReference type="PANTHER" id="PTHR44757:SF2">
    <property type="entry name" value="BIOFILM ARCHITECTURE MAINTENANCE PROTEIN MBAA"/>
    <property type="match status" value="1"/>
</dbReference>
<evidence type="ECO:0000256" key="1">
    <source>
        <dbReference type="ARBA" id="ARBA00001946"/>
    </source>
</evidence>
<evidence type="ECO:0008006" key="7">
    <source>
        <dbReference type="Google" id="ProtNLM"/>
    </source>
</evidence>
<dbReference type="PANTHER" id="PTHR44757">
    <property type="entry name" value="DIGUANYLATE CYCLASE DGCP"/>
    <property type="match status" value="1"/>
</dbReference>
<dbReference type="AlphaFoldDB" id="A0A6F8PK30"/>
<dbReference type="SUPFAM" id="SSF141868">
    <property type="entry name" value="EAL domain-like"/>
    <property type="match status" value="1"/>
</dbReference>
<dbReference type="InterPro" id="IPR000160">
    <property type="entry name" value="GGDEF_dom"/>
</dbReference>
<dbReference type="Pfam" id="PF00563">
    <property type="entry name" value="EAL"/>
    <property type="match status" value="1"/>
</dbReference>
<feature type="domain" description="EAL" evidence="3">
    <location>
        <begin position="339"/>
        <end position="601"/>
    </location>
</feature>
<evidence type="ECO:0000259" key="3">
    <source>
        <dbReference type="PROSITE" id="PS50883"/>
    </source>
</evidence>
<dbReference type="KEGG" id="tzo:THMIRHAT_02070"/>
<evidence type="ECO:0000313" key="5">
    <source>
        <dbReference type="EMBL" id="BBP42461.1"/>
    </source>
</evidence>
<gene>
    <name evidence="5" type="ORF">THMIRHAT_02070</name>
</gene>
<dbReference type="RefSeq" id="WP_173289907.1">
    <property type="nucleotide sequence ID" value="NZ_AP021888.1"/>
</dbReference>
<sequence>MNFKQILSNINAGVILISTANDSYEILYSNEWIEAYAKKSITPGTSLFEAFELSQSERAMLNRKVKSALFLNAPSFLSAEHEGYLIPITNQKITRADTFPFMQQDAAIMPYDAEKQQVALIIYDFTSLMISQRDLRDKQQELEEAIKELKKAHKNLAEKTALIDYQANFDSLTGLANRVLLQDRFERAITAAQRTQTLIGAIYIDLDFFKPINDTYGHSTGDKLLKMAGDVISLSVRKSDTVSRIGGDEFVVLLPNINDLAPVIKIAENIINKLGHPFTIGDHHLRLSASLGIATYPANGDNPSTLIKNADIAMYHAKRIGRNSYQIFEDYFAEERMAQTNLEQALRKALSDPNFIAQKGFSVVFQPKVKHLEQGAIKTVGVEALIRWAHSEHGVVSPEKFIPLAEAAGLVSKITQFVFHESCKHLKLWRVIEPDFMVSVNLSAYDFDRPNFCQELLETLKYYGLPPSAIDLEITEHNALLVKQDNYRKLNDLRNFGFKLSLDDFGTGYSSLSFLAQIPVHTLKIDKEFVYKTQYSPTDKAMLESIIKLAHSFKLDVIAEGVETIENLEQLASFGGNYFQGYFFSKPLEADAITVRLQKEKEQRF</sequence>
<dbReference type="NCBIfam" id="TIGR00254">
    <property type="entry name" value="GGDEF"/>
    <property type="match status" value="1"/>
</dbReference>
<keyword evidence="2" id="KW-0175">Coiled coil</keyword>
<organism evidence="5 6">
    <name type="scientific">Thiosulfativibrio zosterae</name>
    <dbReference type="NCBI Taxonomy" id="2675053"/>
    <lineage>
        <taxon>Bacteria</taxon>
        <taxon>Pseudomonadati</taxon>
        <taxon>Pseudomonadota</taxon>
        <taxon>Gammaproteobacteria</taxon>
        <taxon>Thiotrichales</taxon>
        <taxon>Piscirickettsiaceae</taxon>
        <taxon>Thiosulfativibrio</taxon>
    </lineage>
</organism>